<reference evidence="1 2" key="1">
    <citation type="journal article" date="2020" name="Nature">
        <title>Six reference-quality genomes reveal evolution of bat adaptations.</title>
        <authorList>
            <person name="Jebb D."/>
            <person name="Huang Z."/>
            <person name="Pippel M."/>
            <person name="Hughes G.M."/>
            <person name="Lavrichenko K."/>
            <person name="Devanna P."/>
            <person name="Winkler S."/>
            <person name="Jermiin L.S."/>
            <person name="Skirmuntt E.C."/>
            <person name="Katzourakis A."/>
            <person name="Burkitt-Gray L."/>
            <person name="Ray D.A."/>
            <person name="Sullivan K.A.M."/>
            <person name="Roscito J.G."/>
            <person name="Kirilenko B.M."/>
            <person name="Davalos L.M."/>
            <person name="Corthals A.P."/>
            <person name="Power M.L."/>
            <person name="Jones G."/>
            <person name="Ransome R.D."/>
            <person name="Dechmann D.K.N."/>
            <person name="Locatelli A.G."/>
            <person name="Puechmaille S.J."/>
            <person name="Fedrigo O."/>
            <person name="Jarvis E.D."/>
            <person name="Hiller M."/>
            <person name="Vernes S.C."/>
            <person name="Myers E.W."/>
            <person name="Teeling E.C."/>
        </authorList>
    </citation>
    <scope>NUCLEOTIDE SEQUENCE [LARGE SCALE GENOMIC DNA]</scope>
    <source>
        <strain evidence="1">MRouAeg1</strain>
        <tissue evidence="1">Muscle</tissue>
    </source>
</reference>
<dbReference type="EMBL" id="JACASE010000004">
    <property type="protein sequence ID" value="KAF6474698.1"/>
    <property type="molecule type" value="Genomic_DNA"/>
</dbReference>
<evidence type="ECO:0000313" key="2">
    <source>
        <dbReference type="Proteomes" id="UP000593571"/>
    </source>
</evidence>
<dbReference type="AlphaFoldDB" id="A0A7J8HRJ5"/>
<sequence>MRALSASLRISNSYIFMVYEKDKVLNIIHSEEREHWEFEGSRPGPLPVWRGLGSSWLHCSLFPSPPVPSLRGGGEAGGAVDPSVGEVVQIQAVVLCRACGAWDEHLKIVSYCIRKCISPQGVQMKGVSSLQAVWPYMMGGCVVSRAGEKSSYSSCHSFTKSLRHLHHLLLC</sequence>
<accession>A0A7J8HRJ5</accession>
<dbReference type="Proteomes" id="UP000593571">
    <property type="component" value="Unassembled WGS sequence"/>
</dbReference>
<gene>
    <name evidence="1" type="ORF">HJG63_010872</name>
</gene>
<evidence type="ECO:0000313" key="1">
    <source>
        <dbReference type="EMBL" id="KAF6474698.1"/>
    </source>
</evidence>
<organism evidence="1 2">
    <name type="scientific">Rousettus aegyptiacus</name>
    <name type="common">Egyptian fruit bat</name>
    <name type="synonym">Pteropus aegyptiacus</name>
    <dbReference type="NCBI Taxonomy" id="9407"/>
    <lineage>
        <taxon>Eukaryota</taxon>
        <taxon>Metazoa</taxon>
        <taxon>Chordata</taxon>
        <taxon>Craniata</taxon>
        <taxon>Vertebrata</taxon>
        <taxon>Euteleostomi</taxon>
        <taxon>Mammalia</taxon>
        <taxon>Eutheria</taxon>
        <taxon>Laurasiatheria</taxon>
        <taxon>Chiroptera</taxon>
        <taxon>Yinpterochiroptera</taxon>
        <taxon>Pteropodoidea</taxon>
        <taxon>Pteropodidae</taxon>
        <taxon>Rousettinae</taxon>
        <taxon>Rousettus</taxon>
    </lineage>
</organism>
<comment type="caution">
    <text evidence="1">The sequence shown here is derived from an EMBL/GenBank/DDBJ whole genome shotgun (WGS) entry which is preliminary data.</text>
</comment>
<proteinExistence type="predicted"/>
<name>A0A7J8HRJ5_ROUAE</name>
<protein>
    <submittedName>
        <fullName evidence="1">Uncharacterized protein</fullName>
    </submittedName>
</protein>
<keyword evidence="2" id="KW-1185">Reference proteome</keyword>